<reference evidence="1 2" key="1">
    <citation type="submission" date="2019-08" db="EMBL/GenBank/DDBJ databases">
        <title>Selenomonas sp. mPRGC5 and Selenomonas sp. mPRGC8 isolated from ruminal fluid of dairy goat (Capra hircus).</title>
        <authorList>
            <person name="Poothong S."/>
            <person name="Nuengjamnong C."/>
            <person name="Tanasupawat S."/>
        </authorList>
    </citation>
    <scope>NUCLEOTIDE SEQUENCE [LARGE SCALE GENOMIC DNA]</scope>
    <source>
        <strain evidence="2">mPRGC8</strain>
    </source>
</reference>
<accession>A0A5D6WQX8</accession>
<dbReference type="EMBL" id="VTOZ01000004">
    <property type="protein sequence ID" value="TYZ30250.1"/>
    <property type="molecule type" value="Genomic_DNA"/>
</dbReference>
<sequence>MMTEIKALFVVVVLFLLLLGGSVLNIDINAGDSSNDAWKSTMLEQSDGKKLSIKLPFVLDGYTKIDNVDGVKKEEKFYHQVDDITVAVDHGVIDDSNKEIDFSQDTFLMDYGDLDDKCCEKIEEKNIHGQNMTYAKLSAKKNSYPYTFECFGIHSGEDYWIITYIYNENNKASKELVKKSIKSIEFH</sequence>
<gene>
    <name evidence="1" type="ORF">FZ041_02935</name>
</gene>
<proteinExistence type="predicted"/>
<organism evidence="1 2">
    <name type="scientific">Selenomonas caprae</name>
    <dbReference type="NCBI Taxonomy" id="2606905"/>
    <lineage>
        <taxon>Bacteria</taxon>
        <taxon>Bacillati</taxon>
        <taxon>Bacillota</taxon>
        <taxon>Negativicutes</taxon>
        <taxon>Selenomonadales</taxon>
        <taxon>Selenomonadaceae</taxon>
        <taxon>Selenomonas</taxon>
    </lineage>
</organism>
<protein>
    <recommendedName>
        <fullName evidence="3">DUF4367 domain-containing protein</fullName>
    </recommendedName>
</protein>
<evidence type="ECO:0000313" key="1">
    <source>
        <dbReference type="EMBL" id="TYZ30250.1"/>
    </source>
</evidence>
<dbReference type="AlphaFoldDB" id="A0A5D6WQX8"/>
<evidence type="ECO:0000313" key="2">
    <source>
        <dbReference type="Proteomes" id="UP000322783"/>
    </source>
</evidence>
<comment type="caution">
    <text evidence="1">The sequence shown here is derived from an EMBL/GenBank/DDBJ whole genome shotgun (WGS) entry which is preliminary data.</text>
</comment>
<evidence type="ECO:0008006" key="3">
    <source>
        <dbReference type="Google" id="ProtNLM"/>
    </source>
</evidence>
<keyword evidence="2" id="KW-1185">Reference proteome</keyword>
<name>A0A5D6WQX8_9FIRM</name>
<dbReference type="Proteomes" id="UP000322783">
    <property type="component" value="Unassembled WGS sequence"/>
</dbReference>
<dbReference type="RefSeq" id="WP_149188450.1">
    <property type="nucleotide sequence ID" value="NZ_VTOZ01000004.1"/>
</dbReference>